<gene>
    <name evidence="3" type="ORF">BRAA01T02614Z</name>
    <name evidence="2" type="ORF">BRAPAZ1V2_A01P28210.2</name>
</gene>
<sequence>MQSLSCKLRCKRSPPPSKTSTFNPTYHPLFASPPMTKLMKQMKKKIEMRIFSLIILLPHSKITHPCT</sequence>
<organism evidence="3">
    <name type="scientific">Brassica campestris</name>
    <name type="common">Field mustard</name>
    <dbReference type="NCBI Taxonomy" id="3711"/>
    <lineage>
        <taxon>Eukaryota</taxon>
        <taxon>Viridiplantae</taxon>
        <taxon>Streptophyta</taxon>
        <taxon>Embryophyta</taxon>
        <taxon>Tracheophyta</taxon>
        <taxon>Spermatophyta</taxon>
        <taxon>Magnoliopsida</taxon>
        <taxon>eudicotyledons</taxon>
        <taxon>Gunneridae</taxon>
        <taxon>Pentapetalae</taxon>
        <taxon>rosids</taxon>
        <taxon>malvids</taxon>
        <taxon>Brassicales</taxon>
        <taxon>Brassicaceae</taxon>
        <taxon>Brassiceae</taxon>
        <taxon>Brassica</taxon>
    </lineage>
</organism>
<protein>
    <submittedName>
        <fullName evidence="2">Uncharacterized protein</fullName>
    </submittedName>
</protein>
<dbReference type="EMBL" id="LR031571">
    <property type="protein sequence ID" value="VDC76112.1"/>
    <property type="molecule type" value="Genomic_DNA"/>
</dbReference>
<accession>A0A3P5Z8E2</accession>
<evidence type="ECO:0000256" key="1">
    <source>
        <dbReference type="SAM" id="MobiDB-lite"/>
    </source>
</evidence>
<reference evidence="3" key="1">
    <citation type="submission" date="2018-11" db="EMBL/GenBank/DDBJ databases">
        <authorList>
            <consortium name="Genoscope - CEA"/>
            <person name="William W."/>
        </authorList>
    </citation>
    <scope>NUCLEOTIDE SEQUENCE</scope>
</reference>
<proteinExistence type="predicted"/>
<dbReference type="EMBL" id="LS974617">
    <property type="protein sequence ID" value="CAG7888745.1"/>
    <property type="molecule type" value="Genomic_DNA"/>
</dbReference>
<feature type="region of interest" description="Disordered" evidence="1">
    <location>
        <begin position="1"/>
        <end position="22"/>
    </location>
</feature>
<dbReference type="Proteomes" id="UP000694005">
    <property type="component" value="Chromosome A01"/>
</dbReference>
<dbReference type="AlphaFoldDB" id="A0A3P5Z8E2"/>
<evidence type="ECO:0000313" key="3">
    <source>
        <dbReference type="EMBL" id="VDC76112.1"/>
    </source>
</evidence>
<name>A0A3P5Z8E2_BRACM</name>
<dbReference type="Gramene" id="A01p28210.2_BraZ1">
    <property type="protein sequence ID" value="A01p28210.2_BraZ1.CDS.1"/>
    <property type="gene ID" value="A01g28210.2_BraZ1"/>
</dbReference>
<evidence type="ECO:0000313" key="2">
    <source>
        <dbReference type="EMBL" id="CAG7888745.1"/>
    </source>
</evidence>